<keyword evidence="2" id="KW-0732">Signal</keyword>
<feature type="signal peptide" evidence="2">
    <location>
        <begin position="1"/>
        <end position="20"/>
    </location>
</feature>
<dbReference type="EMBL" id="KL197714">
    <property type="protein sequence ID" value="KDQ60385.1"/>
    <property type="molecule type" value="Genomic_DNA"/>
</dbReference>
<name>A0A067Q2M3_9AGAM</name>
<dbReference type="HOGENOM" id="CLU_099094_1_0_1"/>
<evidence type="ECO:0000313" key="4">
    <source>
        <dbReference type="Proteomes" id="UP000027265"/>
    </source>
</evidence>
<dbReference type="Proteomes" id="UP000027265">
    <property type="component" value="Unassembled WGS sequence"/>
</dbReference>
<dbReference type="OrthoDB" id="2576580at2759"/>
<sequence>MFARFSLAATVAALFTAVAAQTQLSIIDPGGPNLWWIAKSANTLIWTCEQTTYQNFTVMIANSNPSVLVAPQAVIAIQQNFQCSLLIQPNQLDFPPSTGYTVQFANVLNSTDVYASSQPFEIKALGAAYPASSATPTSTASSTASGSGSGATASSTSKSGAFSNAQVPLALGGMAVIGAVAGLL</sequence>
<dbReference type="STRING" id="933084.A0A067Q2M3"/>
<dbReference type="AlphaFoldDB" id="A0A067Q2M3"/>
<gene>
    <name evidence="3" type="ORF">JAAARDRAFT_46100</name>
</gene>
<reference evidence="4" key="1">
    <citation type="journal article" date="2014" name="Proc. Natl. Acad. Sci. U.S.A.">
        <title>Extensive sampling of basidiomycete genomes demonstrates inadequacy of the white-rot/brown-rot paradigm for wood decay fungi.</title>
        <authorList>
            <person name="Riley R."/>
            <person name="Salamov A.A."/>
            <person name="Brown D.W."/>
            <person name="Nagy L.G."/>
            <person name="Floudas D."/>
            <person name="Held B.W."/>
            <person name="Levasseur A."/>
            <person name="Lombard V."/>
            <person name="Morin E."/>
            <person name="Otillar R."/>
            <person name="Lindquist E.A."/>
            <person name="Sun H."/>
            <person name="LaButti K.M."/>
            <person name="Schmutz J."/>
            <person name="Jabbour D."/>
            <person name="Luo H."/>
            <person name="Baker S.E."/>
            <person name="Pisabarro A.G."/>
            <person name="Walton J.D."/>
            <person name="Blanchette R.A."/>
            <person name="Henrissat B."/>
            <person name="Martin F."/>
            <person name="Cullen D."/>
            <person name="Hibbett D.S."/>
            <person name="Grigoriev I.V."/>
        </authorList>
    </citation>
    <scope>NUCLEOTIDE SEQUENCE [LARGE SCALE GENOMIC DNA]</scope>
    <source>
        <strain evidence="4">MUCL 33604</strain>
    </source>
</reference>
<organism evidence="3 4">
    <name type="scientific">Jaapia argillacea MUCL 33604</name>
    <dbReference type="NCBI Taxonomy" id="933084"/>
    <lineage>
        <taxon>Eukaryota</taxon>
        <taxon>Fungi</taxon>
        <taxon>Dikarya</taxon>
        <taxon>Basidiomycota</taxon>
        <taxon>Agaricomycotina</taxon>
        <taxon>Agaricomycetes</taxon>
        <taxon>Agaricomycetidae</taxon>
        <taxon>Jaapiales</taxon>
        <taxon>Jaapiaceae</taxon>
        <taxon>Jaapia</taxon>
    </lineage>
</organism>
<feature type="chain" id="PRO_5001643685" evidence="2">
    <location>
        <begin position="21"/>
        <end position="184"/>
    </location>
</feature>
<keyword evidence="4" id="KW-1185">Reference proteome</keyword>
<dbReference type="InParanoid" id="A0A067Q2M3"/>
<evidence type="ECO:0000313" key="3">
    <source>
        <dbReference type="EMBL" id="KDQ60385.1"/>
    </source>
</evidence>
<accession>A0A067Q2M3</accession>
<protein>
    <submittedName>
        <fullName evidence="3">Uncharacterized protein</fullName>
    </submittedName>
</protein>
<proteinExistence type="predicted"/>
<feature type="region of interest" description="Disordered" evidence="1">
    <location>
        <begin position="138"/>
        <end position="160"/>
    </location>
</feature>
<evidence type="ECO:0000256" key="1">
    <source>
        <dbReference type="SAM" id="MobiDB-lite"/>
    </source>
</evidence>
<evidence type="ECO:0000256" key="2">
    <source>
        <dbReference type="SAM" id="SignalP"/>
    </source>
</evidence>